<feature type="domain" description="Metallo-beta-lactamase" evidence="1">
    <location>
        <begin position="114"/>
        <end position="306"/>
    </location>
</feature>
<dbReference type="Pfam" id="PF12706">
    <property type="entry name" value="Lactamase_B_2"/>
    <property type="match status" value="1"/>
</dbReference>
<keyword evidence="2" id="KW-0378">Hydrolase</keyword>
<dbReference type="GO" id="GO:0016787">
    <property type="term" value="F:hydrolase activity"/>
    <property type="evidence" value="ECO:0007669"/>
    <property type="project" value="UniProtKB-KW"/>
</dbReference>
<proteinExistence type="predicted"/>
<protein>
    <submittedName>
        <fullName evidence="2">Hydrolase</fullName>
    </submittedName>
</protein>
<dbReference type="Proteomes" id="UP000652567">
    <property type="component" value="Unassembled WGS sequence"/>
</dbReference>
<comment type="caution">
    <text evidence="2">The sequence shown here is derived from an EMBL/GenBank/DDBJ whole genome shotgun (WGS) entry which is preliminary data.</text>
</comment>
<dbReference type="InterPro" id="IPR001279">
    <property type="entry name" value="Metallo-B-lactamas"/>
</dbReference>
<evidence type="ECO:0000313" key="3">
    <source>
        <dbReference type="Proteomes" id="UP000652567"/>
    </source>
</evidence>
<dbReference type="Gene3D" id="3.60.15.10">
    <property type="entry name" value="Ribonuclease Z/Hydroxyacylglutathione hydrolase-like"/>
    <property type="match status" value="1"/>
</dbReference>
<dbReference type="GO" id="GO:0005737">
    <property type="term" value="C:cytoplasm"/>
    <property type="evidence" value="ECO:0007669"/>
    <property type="project" value="TreeGrafter"/>
</dbReference>
<reference evidence="2" key="1">
    <citation type="submission" date="2018-07" db="EMBL/GenBank/DDBJ databases">
        <title>Genome assembly of strain Ka43.</title>
        <authorList>
            <person name="Kukolya J."/>
            <person name="Nagy I."/>
            <person name="Horvath B."/>
            <person name="Toth A."/>
        </authorList>
    </citation>
    <scope>NUCLEOTIDE SEQUENCE</scope>
    <source>
        <strain evidence="2">KB43</strain>
    </source>
</reference>
<evidence type="ECO:0000313" key="2">
    <source>
        <dbReference type="EMBL" id="MBE8715839.1"/>
    </source>
</evidence>
<dbReference type="SUPFAM" id="SSF56281">
    <property type="entry name" value="Metallo-hydrolase/oxidoreductase"/>
    <property type="match status" value="1"/>
</dbReference>
<name>A0A928V397_9GAMM</name>
<sequence length="389" mass="43140">MWALTGLAILIAGASVVNSDLKASVDTESLSQSSRFHEGKFLNEHEFEQPGFVKTLHIFKRFFTEAAPDKFPVHSLPVQAVTRAQLDALTNDDIHLIKLGHSSVLMKVLGEYWLFDPVFSERASPFSFLGPKRFHQTPISIDELPPIARVLISHNHYDHLDKTSVQKLASKTGEFFVPLGVDKDLQRWGIDAAVMTTFDWWQEWQTGETLVAFTPTQHFSGRGLGDSNNTLWGSWVVRTPAGAVYFSGDSGYFTGFKDIGNKYGPFDITFIETGAYDADWPSVHMTPEESVTAHQDLQGKMMIPIHNGTFSLAFHTWYDPLERVSSAALQSDVTLLAPQFGQPLSLSGLAEQVAAMPVNNSSWWRELMPAAVLAKNLAATAEPQTTAQP</sequence>
<gene>
    <name evidence="2" type="ORF">C4F51_01385</name>
</gene>
<dbReference type="AlphaFoldDB" id="A0A928V397"/>
<organism evidence="2 3">
    <name type="scientific">Cellvibrio polysaccharolyticus</name>
    <dbReference type="NCBI Taxonomy" id="2082724"/>
    <lineage>
        <taxon>Bacteria</taxon>
        <taxon>Pseudomonadati</taxon>
        <taxon>Pseudomonadota</taxon>
        <taxon>Gammaproteobacteria</taxon>
        <taxon>Cellvibrionales</taxon>
        <taxon>Cellvibrionaceae</taxon>
        <taxon>Cellvibrio</taxon>
    </lineage>
</organism>
<keyword evidence="3" id="KW-1185">Reference proteome</keyword>
<dbReference type="EMBL" id="PRDL01000001">
    <property type="protein sequence ID" value="MBE8715839.1"/>
    <property type="molecule type" value="Genomic_DNA"/>
</dbReference>
<dbReference type="InterPro" id="IPR036866">
    <property type="entry name" value="RibonucZ/Hydroxyglut_hydro"/>
</dbReference>
<accession>A0A928V397</accession>
<dbReference type="PANTHER" id="PTHR15032">
    <property type="entry name" value="N-ACYL-PHOSPHATIDYLETHANOLAMINE-HYDROLYZING PHOSPHOLIPASE D"/>
    <property type="match status" value="1"/>
</dbReference>
<evidence type="ECO:0000259" key="1">
    <source>
        <dbReference type="Pfam" id="PF12706"/>
    </source>
</evidence>
<dbReference type="PANTHER" id="PTHR15032:SF4">
    <property type="entry name" value="N-ACYL-PHOSPHATIDYLETHANOLAMINE-HYDROLYZING PHOSPHOLIPASE D"/>
    <property type="match status" value="1"/>
</dbReference>